<reference evidence="3" key="1">
    <citation type="submission" date="2011-07" db="EMBL/GenBank/DDBJ databases">
        <authorList>
            <consortium name="Caenorhabditis brenneri Sequencing and Analysis Consortium"/>
            <person name="Wilson R.K."/>
        </authorList>
    </citation>
    <scope>NUCLEOTIDE SEQUENCE [LARGE SCALE GENOMIC DNA]</scope>
    <source>
        <strain evidence="3">PB2801</strain>
    </source>
</reference>
<dbReference type="InterPro" id="IPR019422">
    <property type="entry name" value="7TM_GPCR_serpentine_rcpt_Srh"/>
</dbReference>
<organism evidence="3">
    <name type="scientific">Caenorhabditis brenneri</name>
    <name type="common">Nematode worm</name>
    <dbReference type="NCBI Taxonomy" id="135651"/>
    <lineage>
        <taxon>Eukaryota</taxon>
        <taxon>Metazoa</taxon>
        <taxon>Ecdysozoa</taxon>
        <taxon>Nematoda</taxon>
        <taxon>Chromadorea</taxon>
        <taxon>Rhabditida</taxon>
        <taxon>Rhabditina</taxon>
        <taxon>Rhabditomorpha</taxon>
        <taxon>Rhabditoidea</taxon>
        <taxon>Rhabditidae</taxon>
        <taxon>Peloderinae</taxon>
        <taxon>Caenorhabditis</taxon>
    </lineage>
</organism>
<feature type="transmembrane region" description="Helical" evidence="1">
    <location>
        <begin position="130"/>
        <end position="151"/>
    </location>
</feature>
<name>G0NL89_CAEBE</name>
<keyword evidence="1" id="KW-1133">Transmembrane helix</keyword>
<proteinExistence type="predicted"/>
<dbReference type="OrthoDB" id="5849233at2759"/>
<dbReference type="HOGENOM" id="CLU_067921_0_0_1"/>
<feature type="transmembrane region" description="Helical" evidence="1">
    <location>
        <begin position="277"/>
        <end position="298"/>
    </location>
</feature>
<protein>
    <submittedName>
        <fullName evidence="2">Uncharacterized protein</fullName>
    </submittedName>
</protein>
<sequence>MTCFQPAPDFYVFVMHNLHFLSTPVYILATVALFREKSQLFRKYKYYLIVHLIANFLSEVYVTFLWLPMIHLPYEVYMTTGWLAQLNVSGIFQFMTLGLFINLIGVSILEMFYHRFQVVVIHRKGCSMKLPAIVLTIFRLLTVVHIIVFIWGSLDGRRLVYQQKKKDAMYKKEPELPAEILCYTVVVFVAEDVAFIVSIAVWGVLVLLGLFFIIITVVLIDLFLRKARNLSKQTKKLQRMLVWSLLAQVSIHGFMIALPVCVQIYDWIFIIYDNNFGMLMLFFVAYHGFFSTCAMIIFTTQIRRKVIEFARIFFRKKPVFVVLNNQVGLSSTHMESTVNN</sequence>
<evidence type="ECO:0000313" key="2">
    <source>
        <dbReference type="EMBL" id="EGT33247.1"/>
    </source>
</evidence>
<dbReference type="eggNOG" id="ENOG502TJGK">
    <property type="taxonomic scope" value="Eukaryota"/>
</dbReference>
<gene>
    <name evidence="2" type="ORF">CAEBREN_10121</name>
</gene>
<feature type="transmembrane region" description="Helical" evidence="1">
    <location>
        <begin position="46"/>
        <end position="70"/>
    </location>
</feature>
<dbReference type="AlphaFoldDB" id="G0NL89"/>
<feature type="transmembrane region" description="Helical" evidence="1">
    <location>
        <begin position="193"/>
        <end position="220"/>
    </location>
</feature>
<evidence type="ECO:0000256" key="1">
    <source>
        <dbReference type="SAM" id="Phobius"/>
    </source>
</evidence>
<keyword evidence="3" id="KW-1185">Reference proteome</keyword>
<dbReference type="PANTHER" id="PTHR46891">
    <property type="entry name" value="SERPENTINE RECEPTOR, CLASS H-RELATED"/>
    <property type="match status" value="1"/>
</dbReference>
<feature type="transmembrane region" description="Helical" evidence="1">
    <location>
        <begin position="90"/>
        <end position="109"/>
    </location>
</feature>
<feature type="transmembrane region" description="Helical" evidence="1">
    <location>
        <begin position="241"/>
        <end position="265"/>
    </location>
</feature>
<feature type="transmembrane region" description="Helical" evidence="1">
    <location>
        <begin position="12"/>
        <end position="34"/>
    </location>
</feature>
<dbReference type="InParanoid" id="G0NL89"/>
<dbReference type="EMBL" id="GL379904">
    <property type="protein sequence ID" value="EGT33247.1"/>
    <property type="molecule type" value="Genomic_DNA"/>
</dbReference>
<accession>G0NL89</accession>
<evidence type="ECO:0000313" key="3">
    <source>
        <dbReference type="Proteomes" id="UP000008068"/>
    </source>
</evidence>
<dbReference type="Proteomes" id="UP000008068">
    <property type="component" value="Unassembled WGS sequence"/>
</dbReference>
<dbReference type="FunCoup" id="G0NL89">
    <property type="interactions" value="200"/>
</dbReference>
<dbReference type="Pfam" id="PF10318">
    <property type="entry name" value="7TM_GPCR_Srh"/>
    <property type="match status" value="1"/>
</dbReference>
<keyword evidence="1" id="KW-0472">Membrane</keyword>
<dbReference type="PANTHER" id="PTHR46891:SF1">
    <property type="entry name" value="SERPENTINE RECEPTOR, CLASS H"/>
    <property type="match status" value="1"/>
</dbReference>
<keyword evidence="1" id="KW-0812">Transmembrane</keyword>